<evidence type="ECO:0000256" key="4">
    <source>
        <dbReference type="ARBA" id="ARBA00022792"/>
    </source>
</evidence>
<organism evidence="13 14">
    <name type="scientific">Actinomortierella ambigua</name>
    <dbReference type="NCBI Taxonomy" id="1343610"/>
    <lineage>
        <taxon>Eukaryota</taxon>
        <taxon>Fungi</taxon>
        <taxon>Fungi incertae sedis</taxon>
        <taxon>Mucoromycota</taxon>
        <taxon>Mortierellomycotina</taxon>
        <taxon>Mortierellomycetes</taxon>
        <taxon>Mortierellales</taxon>
        <taxon>Mortierellaceae</taxon>
        <taxon>Actinomortierella</taxon>
    </lineage>
</organism>
<keyword evidence="5" id="KW-0809">Transit peptide</keyword>
<evidence type="ECO:0000256" key="2">
    <source>
        <dbReference type="ARBA" id="ARBA00022448"/>
    </source>
</evidence>
<dbReference type="Proteomes" id="UP000807716">
    <property type="component" value="Unassembled WGS sequence"/>
</dbReference>
<sequence>MLSTASARKTLNLVPTILKAGYATAVAKTGNGIKVAALEENSKTASVSLVINAGARFEPKDKAGISHFVKNFGFKNNGKRSAFRITRETELLGGVLSSSLGRENIVFTAECMKEDVPYFVEVFGDMVTKTKFAEHEMHGVHEEIVAECTRAESTPVIAILDAAHAVAFRSGLGNSIYAAAYSSVEPSDLKAFAANNFVGNKIALVATGVSEAELKDLAASSFANIPAGGSAASSAAKYHGGDIRVPHGTSEGHIAVAFEGAAAGTADFYKAQVLRALLGGERFVKWSTSGVSPLSTISSKAGKDVEVAAFNFGYSDAGLFGLYVKAGNAEVGNVAKAAVDALKAASKTVSAEELTRAVNQAKFEVASAYETRQGAIELLSAQALKGEKVSVSEALTALDNVSSADVSKFAAKVLASKPTTVVLGQTATLPYGDSLF</sequence>
<keyword evidence="4" id="KW-0999">Mitochondrion inner membrane</keyword>
<dbReference type="PANTHER" id="PTHR11851">
    <property type="entry name" value="METALLOPROTEASE"/>
    <property type="match status" value="1"/>
</dbReference>
<evidence type="ECO:0000256" key="7">
    <source>
        <dbReference type="ARBA" id="ARBA00023128"/>
    </source>
</evidence>
<dbReference type="FunFam" id="3.30.830.10:FF:000021">
    <property type="entry name" value="Cytochrome b-c1 complex subunit 2"/>
    <property type="match status" value="1"/>
</dbReference>
<keyword evidence="14" id="KW-1185">Reference proteome</keyword>
<keyword evidence="8" id="KW-0472">Membrane</keyword>
<dbReference type="InterPro" id="IPR011249">
    <property type="entry name" value="Metalloenz_LuxS/M16"/>
</dbReference>
<dbReference type="PANTHER" id="PTHR11851:SF209">
    <property type="entry name" value="CYTOCHROME B-C1 COMPLEX SUBUNIT 2, MITOCHONDRIAL"/>
    <property type="match status" value="1"/>
</dbReference>
<dbReference type="GO" id="GO:0005743">
    <property type="term" value="C:mitochondrial inner membrane"/>
    <property type="evidence" value="ECO:0007669"/>
    <property type="project" value="UniProtKB-SubCell"/>
</dbReference>
<evidence type="ECO:0000313" key="13">
    <source>
        <dbReference type="EMBL" id="KAG0266964.1"/>
    </source>
</evidence>
<dbReference type="GO" id="GO:0046872">
    <property type="term" value="F:metal ion binding"/>
    <property type="evidence" value="ECO:0007669"/>
    <property type="project" value="InterPro"/>
</dbReference>
<dbReference type="Pfam" id="PF00675">
    <property type="entry name" value="Peptidase_M16"/>
    <property type="match status" value="1"/>
</dbReference>
<name>A0A9P6QEZ7_9FUNG</name>
<keyword evidence="7" id="KW-0496">Mitochondrion</keyword>
<dbReference type="FunFam" id="3.30.830.10:FF:000039">
    <property type="entry name" value="Ubiquinol-cytochrome c reductase core subunit 2"/>
    <property type="match status" value="1"/>
</dbReference>
<feature type="domain" description="Peptidase M16 N-terminal" evidence="11">
    <location>
        <begin position="36"/>
        <end position="178"/>
    </location>
</feature>
<keyword evidence="3" id="KW-0679">Respiratory chain</keyword>
<dbReference type="EMBL" id="JAAAJB010000083">
    <property type="protein sequence ID" value="KAG0266964.1"/>
    <property type="molecule type" value="Genomic_DNA"/>
</dbReference>
<comment type="caution">
    <text evidence="13">The sequence shown here is derived from an EMBL/GenBank/DDBJ whole genome shotgun (WGS) entry which is preliminary data.</text>
</comment>
<accession>A0A9P6QEZ7</accession>
<evidence type="ECO:0000313" key="14">
    <source>
        <dbReference type="Proteomes" id="UP000807716"/>
    </source>
</evidence>
<protein>
    <recommendedName>
        <fullName evidence="10">Cytochrome b-c1 complex subunit 2, mitochondrial</fullName>
    </recommendedName>
</protein>
<dbReference type="InterPro" id="IPR011765">
    <property type="entry name" value="Pept_M16_N"/>
</dbReference>
<evidence type="ECO:0000256" key="3">
    <source>
        <dbReference type="ARBA" id="ARBA00022660"/>
    </source>
</evidence>
<dbReference type="Gene3D" id="3.30.830.10">
    <property type="entry name" value="Metalloenzyme, LuxS/M16 peptidase-like"/>
    <property type="match status" value="2"/>
</dbReference>
<gene>
    <name evidence="13" type="primary">QCR2</name>
    <name evidence="13" type="ORF">DFQ27_009241</name>
</gene>
<dbReference type="SUPFAM" id="SSF63411">
    <property type="entry name" value="LuxS/MPP-like metallohydrolase"/>
    <property type="match status" value="2"/>
</dbReference>
<comment type="similarity">
    <text evidence="9">Belongs to the peptidase M16 family. UQCRC2/QCR2 subfamily.</text>
</comment>
<comment type="subcellular location">
    <subcellularLocation>
        <location evidence="1">Mitochondrion inner membrane</location>
        <topology evidence="1">Peripheral membrane protein</topology>
        <orientation evidence="1">Matrix side</orientation>
    </subcellularLocation>
</comment>
<evidence type="ECO:0000256" key="10">
    <source>
        <dbReference type="ARBA" id="ARBA00040751"/>
    </source>
</evidence>
<evidence type="ECO:0000256" key="6">
    <source>
        <dbReference type="ARBA" id="ARBA00022982"/>
    </source>
</evidence>
<reference evidence="13" key="1">
    <citation type="journal article" date="2020" name="Fungal Divers.">
        <title>Resolving the Mortierellaceae phylogeny through synthesis of multi-gene phylogenetics and phylogenomics.</title>
        <authorList>
            <person name="Vandepol N."/>
            <person name="Liber J."/>
            <person name="Desiro A."/>
            <person name="Na H."/>
            <person name="Kennedy M."/>
            <person name="Barry K."/>
            <person name="Grigoriev I.V."/>
            <person name="Miller A.N."/>
            <person name="O'Donnell K."/>
            <person name="Stajich J.E."/>
            <person name="Bonito G."/>
        </authorList>
    </citation>
    <scope>NUCLEOTIDE SEQUENCE</scope>
    <source>
        <strain evidence="13">BC1065</strain>
    </source>
</reference>
<dbReference type="InterPro" id="IPR007863">
    <property type="entry name" value="Peptidase_M16_C"/>
</dbReference>
<evidence type="ECO:0000259" key="12">
    <source>
        <dbReference type="Pfam" id="PF05193"/>
    </source>
</evidence>
<dbReference type="OrthoDB" id="6369905at2759"/>
<dbReference type="Pfam" id="PF05193">
    <property type="entry name" value="Peptidase_M16_C"/>
    <property type="match status" value="1"/>
</dbReference>
<keyword evidence="6" id="KW-0249">Electron transport</keyword>
<evidence type="ECO:0000256" key="8">
    <source>
        <dbReference type="ARBA" id="ARBA00023136"/>
    </source>
</evidence>
<proteinExistence type="inferred from homology"/>
<evidence type="ECO:0000256" key="1">
    <source>
        <dbReference type="ARBA" id="ARBA00004443"/>
    </source>
</evidence>
<feature type="domain" description="Peptidase M16 C-terminal" evidence="12">
    <location>
        <begin position="184"/>
        <end position="360"/>
    </location>
</feature>
<evidence type="ECO:0000256" key="9">
    <source>
        <dbReference type="ARBA" id="ARBA00038146"/>
    </source>
</evidence>
<dbReference type="AlphaFoldDB" id="A0A9P6QEZ7"/>
<evidence type="ECO:0000259" key="11">
    <source>
        <dbReference type="Pfam" id="PF00675"/>
    </source>
</evidence>
<dbReference type="InterPro" id="IPR050361">
    <property type="entry name" value="MPP/UQCRC_Complex"/>
</dbReference>
<keyword evidence="2" id="KW-0813">Transport</keyword>
<evidence type="ECO:0000256" key="5">
    <source>
        <dbReference type="ARBA" id="ARBA00022946"/>
    </source>
</evidence>